<organism evidence="1 2">
    <name type="scientific">Psychracetigena formicireducens</name>
    <dbReference type="NCBI Taxonomy" id="2986056"/>
    <lineage>
        <taxon>Bacteria</taxon>
        <taxon>Bacillati</taxon>
        <taxon>Candidatus Lithacetigenota</taxon>
        <taxon>Candidatus Psychracetigena</taxon>
    </lineage>
</organism>
<proteinExistence type="predicted"/>
<evidence type="ECO:0000313" key="1">
    <source>
        <dbReference type="EMBL" id="MBT9145829.1"/>
    </source>
</evidence>
<gene>
    <name evidence="1" type="ORF">DDT42_01706</name>
</gene>
<comment type="caution">
    <text evidence="1">The sequence shown here is derived from an EMBL/GenBank/DDBJ whole genome shotgun (WGS) entry which is preliminary data.</text>
</comment>
<evidence type="ECO:0000313" key="2">
    <source>
        <dbReference type="Proteomes" id="UP000811545"/>
    </source>
</evidence>
<dbReference type="AlphaFoldDB" id="A0A9E2F1U5"/>
<protein>
    <submittedName>
        <fullName evidence="1">Uncharacterized protein</fullName>
    </submittedName>
</protein>
<dbReference type="EMBL" id="QLTW01000188">
    <property type="protein sequence ID" value="MBT9145829.1"/>
    <property type="molecule type" value="Genomic_DNA"/>
</dbReference>
<accession>A0A9E2F1U5</accession>
<reference evidence="1 2" key="1">
    <citation type="journal article" date="2021" name="bioRxiv">
        <title>Unique metabolic strategies in Hadean analogues reveal hints for primordial physiology.</title>
        <authorList>
            <person name="Nobu M.K."/>
            <person name="Nakai R."/>
            <person name="Tamazawa S."/>
            <person name="Mori H."/>
            <person name="Toyoda A."/>
            <person name="Ijiri A."/>
            <person name="Suzuki S."/>
            <person name="Kurokawa K."/>
            <person name="Kamagata Y."/>
            <person name="Tamaki H."/>
        </authorList>
    </citation>
    <scope>NUCLEOTIDE SEQUENCE [LARGE SCALE GENOMIC DNA]</scope>
    <source>
        <strain evidence="1">BS525</strain>
    </source>
</reference>
<name>A0A9E2F1U5_PSYF1</name>
<sequence>MRTQTEPWQKNNASIDFQRRWREGEFVHLIDTSVFRFTEFAKVCSIADKFNVGNISTHIGTNPRPVAMADRSFRHLLFPGNCDCGVEGRVPYKSCCRRVTEGNNTIWRSVSATKARDTRWNKALDDGQPPPEAICKSPNQYGGSPARFVTRCPEHLRVIVNGNGIVTTLAGIDGNGIKCGSGNTNCQENYRYTGKERNHNIPEVVRITASGKTPSRWEGCDRIRQRNTVCVVAMNKSRTVTVNFDEKPPVEEDKKPPVKEELLRNCERCSNVNTKKGCLIRWRDVNADGTLDSKCDNNFNNKREEVCPAPDSKELVKNCQPSCALTVERTLEQVNLNWTTTHGDRIVIRGTGIDKNIDIGNGTEGLHRFNNRGQERISAPTRAGTHTYTATVSNRRGNTVCRATLGVITPPAPPSGPPSGPPPGRIINSFTVNNNPFNSQSVDARLACLPRHDNNFNPLNPLREVILRWDMFSVQERNTCVYPVPTRPINPPRDECRNDDGAVFRPRWTTEWRRVINGGRNFCRAERIIGDGGMWWNDIWNTRWGGRADPLFEIRSSYTFRSNPNVTTDYHLTCQRERYTCQWQRNYVFYDRTCDKWELVEVCTPPPARSPAGTRPTCFWRNDCVRMGPCTLRSGTVSDGRIEHIPSMAGHRADNPAYSDSRFVTLVVVPKPIIEEFRAERRGRTANPLRILLNHYIDLVWRATAPSAGENISTELRCRPTIRSGDDGGRWEQSRSDQRIDNIFRRMFGLSYQGSINSRDLIEAGRTGELIIPKRTTEFEIRCRNVYYGREGATDIVCFEDSGAASVKVEVYRPELEEAPPTR</sequence>
<dbReference type="Proteomes" id="UP000811545">
    <property type="component" value="Unassembled WGS sequence"/>
</dbReference>